<dbReference type="AlphaFoldDB" id="A0A182KCM8"/>
<evidence type="ECO:0000259" key="3">
    <source>
        <dbReference type="Pfam" id="PF10192"/>
    </source>
</evidence>
<keyword evidence="2" id="KW-0472">Membrane</keyword>
<feature type="region of interest" description="Disordered" evidence="1">
    <location>
        <begin position="558"/>
        <end position="588"/>
    </location>
</feature>
<keyword evidence="2" id="KW-0812">Transmembrane</keyword>
<reference evidence="5" key="1">
    <citation type="submission" date="2013-03" db="EMBL/GenBank/DDBJ databases">
        <title>The Genome Sequence of Anopheles christyi ACHKN1017.</title>
        <authorList>
            <consortium name="The Broad Institute Genomics Platform"/>
            <person name="Neafsey D.E."/>
            <person name="Besansky N."/>
            <person name="Walker B."/>
            <person name="Young S.K."/>
            <person name="Zeng Q."/>
            <person name="Gargeya S."/>
            <person name="Fitzgerald M."/>
            <person name="Haas B."/>
            <person name="Abouelleil A."/>
            <person name="Allen A.W."/>
            <person name="Alvarado L."/>
            <person name="Arachchi H.M."/>
            <person name="Berlin A.M."/>
            <person name="Chapman S.B."/>
            <person name="Gainer-Dewar J."/>
            <person name="Goldberg J."/>
            <person name="Griggs A."/>
            <person name="Gujja S."/>
            <person name="Hansen M."/>
            <person name="Howarth C."/>
            <person name="Imamovic A."/>
            <person name="Ireland A."/>
            <person name="Larimer J."/>
            <person name="McCowan C."/>
            <person name="Murphy C."/>
            <person name="Pearson M."/>
            <person name="Poon T.W."/>
            <person name="Priest M."/>
            <person name="Roberts A."/>
            <person name="Saif S."/>
            <person name="Shea T."/>
            <person name="Sisk P."/>
            <person name="Sykes S."/>
            <person name="Wortman J."/>
            <person name="Nusbaum C."/>
            <person name="Birren B."/>
        </authorList>
    </citation>
    <scope>NUCLEOTIDE SEQUENCE [LARGE SCALE GENOMIC DNA]</scope>
    <source>
        <strain evidence="5">ACHKN1017</strain>
    </source>
</reference>
<evidence type="ECO:0000256" key="2">
    <source>
        <dbReference type="SAM" id="Phobius"/>
    </source>
</evidence>
<protein>
    <recommendedName>
        <fullName evidence="3">GPR180/TMEM145 transmembrane domain-containing protein</fullName>
    </recommendedName>
</protein>
<evidence type="ECO:0000313" key="5">
    <source>
        <dbReference type="Proteomes" id="UP000075881"/>
    </source>
</evidence>
<name>A0A182KCM8_9DIPT</name>
<feature type="transmembrane region" description="Helical" evidence="2">
    <location>
        <begin position="424"/>
        <end position="447"/>
    </location>
</feature>
<feature type="domain" description="GPR180/TMEM145 transmembrane" evidence="3">
    <location>
        <begin position="255"/>
        <end position="475"/>
    </location>
</feature>
<dbReference type="GO" id="GO:0019236">
    <property type="term" value="P:response to pheromone"/>
    <property type="evidence" value="ECO:0007669"/>
    <property type="project" value="InterPro"/>
</dbReference>
<dbReference type="VEuPathDB" id="VectorBase:ACHR008515"/>
<dbReference type="GO" id="GO:0007186">
    <property type="term" value="P:G protein-coupled receptor signaling pathway"/>
    <property type="evidence" value="ECO:0007669"/>
    <property type="project" value="InterPro"/>
</dbReference>
<reference evidence="4" key="2">
    <citation type="submission" date="2020-05" db="UniProtKB">
        <authorList>
            <consortium name="EnsemblMetazoa"/>
        </authorList>
    </citation>
    <scope>IDENTIFICATION</scope>
    <source>
        <strain evidence="4">ACHKN1017</strain>
    </source>
</reference>
<evidence type="ECO:0000313" key="4">
    <source>
        <dbReference type="EnsemblMetazoa" id="ACHR008515-PA"/>
    </source>
</evidence>
<feature type="transmembrane region" description="Helical" evidence="2">
    <location>
        <begin position="351"/>
        <end position="374"/>
    </location>
</feature>
<evidence type="ECO:0000256" key="1">
    <source>
        <dbReference type="SAM" id="MobiDB-lite"/>
    </source>
</evidence>
<dbReference type="Pfam" id="PF10192">
    <property type="entry name" value="GPR180-TMEM145_TM"/>
    <property type="match status" value="1"/>
</dbReference>
<dbReference type="PANTHER" id="PTHR23252">
    <property type="entry name" value="INTIMAL THICKNESS RECEPTOR-RELATED"/>
    <property type="match status" value="1"/>
</dbReference>
<keyword evidence="5" id="KW-1185">Reference proteome</keyword>
<feature type="transmembrane region" description="Helical" evidence="2">
    <location>
        <begin position="394"/>
        <end position="412"/>
    </location>
</feature>
<dbReference type="InterPro" id="IPR047831">
    <property type="entry name" value="GPR180/TMEM145"/>
</dbReference>
<dbReference type="PANTHER" id="PTHR23252:SF43">
    <property type="entry name" value="INTIMAL THICKNESS RELATED RECEPTOR IRP DOMAIN-CONTAINING PROTEIN"/>
    <property type="match status" value="1"/>
</dbReference>
<feature type="compositionally biased region" description="Gly residues" evidence="1">
    <location>
        <begin position="576"/>
        <end position="588"/>
    </location>
</feature>
<sequence>MQQKQIKSSSNMWTGYYSGRTRWIVLVTLWILLVAVGELPEIRAAHLTGRFEVNEFFRFLHKFGFQKTEKHSQKDTEWDTFGYIYGNITSRVNFSVPVTLAVLDKRSFLEYYANRNDYDRDVACQRMFEKLDKIVYSRACNPHAEADYLRRIPCEKGKLCVDEDTRENVVPGSQFTFVISDPNVPRFWYVSMVACYQNVSTCQWHHYDYRKYQTEPPAIDFDITLVNGNPNRQTLSFFNPLLFHFSFDRQNTLEMYLIFFVVYLLMVPLQIYAVRLQKHPVTRLFTVSLVLEFVSVCLLLTHTIRYAMNGEGDEKLAIMGDIFDIFSRTSFMLILLLLAKGWAVTRLQISVSSWILLMVIWIPYCAIHVLLYIWNRTEVDIISDIDEYQTWPGWLVLACRSTMMLWFLWELRTTMKYEHSSQKLDFLLHFGASSLVWFIYLPIVAIIAVNVSPLWRYKLLLGITNSADCLAYCVMMGLLWPNRAGQYLLLTGTNFGGMDELDEFNEAPHIVHRDSDTLHSSNGDLAVDDYLDNEDDEIETLVLSTDDLLHTGNSYSVSSGTGGGSKPLTLHNGNTMNGGIGKGGRSFD</sequence>
<organism evidence="4 5">
    <name type="scientific">Anopheles christyi</name>
    <dbReference type="NCBI Taxonomy" id="43041"/>
    <lineage>
        <taxon>Eukaryota</taxon>
        <taxon>Metazoa</taxon>
        <taxon>Ecdysozoa</taxon>
        <taxon>Arthropoda</taxon>
        <taxon>Hexapoda</taxon>
        <taxon>Insecta</taxon>
        <taxon>Pterygota</taxon>
        <taxon>Neoptera</taxon>
        <taxon>Endopterygota</taxon>
        <taxon>Diptera</taxon>
        <taxon>Nematocera</taxon>
        <taxon>Culicoidea</taxon>
        <taxon>Culicidae</taxon>
        <taxon>Anophelinae</taxon>
        <taxon>Anopheles</taxon>
    </lineage>
</organism>
<dbReference type="Proteomes" id="UP000075881">
    <property type="component" value="Unassembled WGS sequence"/>
</dbReference>
<feature type="transmembrane region" description="Helical" evidence="2">
    <location>
        <begin position="255"/>
        <end position="272"/>
    </location>
</feature>
<feature type="transmembrane region" description="Helical" evidence="2">
    <location>
        <begin position="316"/>
        <end position="339"/>
    </location>
</feature>
<proteinExistence type="predicted"/>
<feature type="transmembrane region" description="Helical" evidence="2">
    <location>
        <begin position="284"/>
        <end position="304"/>
    </location>
</feature>
<keyword evidence="2" id="KW-1133">Transmembrane helix</keyword>
<dbReference type="InterPro" id="IPR019336">
    <property type="entry name" value="GPR180/TMEM145_TM"/>
</dbReference>
<accession>A0A182KCM8</accession>
<feature type="transmembrane region" description="Helical" evidence="2">
    <location>
        <begin position="459"/>
        <end position="480"/>
    </location>
</feature>
<dbReference type="EnsemblMetazoa" id="ACHR008515-RA">
    <property type="protein sequence ID" value="ACHR008515-PA"/>
    <property type="gene ID" value="ACHR008515"/>
</dbReference>